<dbReference type="OrthoDB" id="1415665at2759"/>
<proteinExistence type="predicted"/>
<comment type="caution">
    <text evidence="2">The sequence shown here is derived from an EMBL/GenBank/DDBJ whole genome shotgun (WGS) entry which is preliminary data.</text>
</comment>
<feature type="region of interest" description="Disordered" evidence="1">
    <location>
        <begin position="42"/>
        <end position="111"/>
    </location>
</feature>
<evidence type="ECO:0000256" key="1">
    <source>
        <dbReference type="SAM" id="MobiDB-lite"/>
    </source>
</evidence>
<keyword evidence="3" id="KW-1185">Reference proteome</keyword>
<evidence type="ECO:0000313" key="2">
    <source>
        <dbReference type="EMBL" id="CAA2978979.1"/>
    </source>
</evidence>
<dbReference type="Proteomes" id="UP000594638">
    <property type="component" value="Unassembled WGS sequence"/>
</dbReference>
<protein>
    <submittedName>
        <fullName evidence="2">Serine/threonine-protein kinase</fullName>
    </submittedName>
</protein>
<dbReference type="Gramene" id="OE9A032015T1">
    <property type="protein sequence ID" value="OE9A032015C1"/>
    <property type="gene ID" value="OE9A032015"/>
</dbReference>
<gene>
    <name evidence="2" type="ORF">OLEA9_A032015</name>
</gene>
<feature type="compositionally biased region" description="Polar residues" evidence="1">
    <location>
        <begin position="82"/>
        <end position="96"/>
    </location>
</feature>
<name>A0A8S0RIK2_OLEEU</name>
<dbReference type="EMBL" id="CACTIH010003624">
    <property type="protein sequence ID" value="CAA2978979.1"/>
    <property type="molecule type" value="Genomic_DNA"/>
</dbReference>
<evidence type="ECO:0000313" key="3">
    <source>
        <dbReference type="Proteomes" id="UP000594638"/>
    </source>
</evidence>
<accession>A0A8S0RIK2</accession>
<dbReference type="AlphaFoldDB" id="A0A8S0RIK2"/>
<keyword evidence="2" id="KW-0808">Transferase</keyword>
<dbReference type="GO" id="GO:0016301">
    <property type="term" value="F:kinase activity"/>
    <property type="evidence" value="ECO:0007669"/>
    <property type="project" value="UniProtKB-KW"/>
</dbReference>
<feature type="compositionally biased region" description="Basic and acidic residues" evidence="1">
    <location>
        <begin position="63"/>
        <end position="73"/>
    </location>
</feature>
<keyword evidence="2" id="KW-0418">Kinase</keyword>
<organism evidence="2 3">
    <name type="scientific">Olea europaea subsp. europaea</name>
    <dbReference type="NCBI Taxonomy" id="158383"/>
    <lineage>
        <taxon>Eukaryota</taxon>
        <taxon>Viridiplantae</taxon>
        <taxon>Streptophyta</taxon>
        <taxon>Embryophyta</taxon>
        <taxon>Tracheophyta</taxon>
        <taxon>Spermatophyta</taxon>
        <taxon>Magnoliopsida</taxon>
        <taxon>eudicotyledons</taxon>
        <taxon>Gunneridae</taxon>
        <taxon>Pentapetalae</taxon>
        <taxon>asterids</taxon>
        <taxon>lamiids</taxon>
        <taxon>Lamiales</taxon>
        <taxon>Oleaceae</taxon>
        <taxon>Oleeae</taxon>
        <taxon>Olea</taxon>
    </lineage>
</organism>
<reference evidence="2 3" key="1">
    <citation type="submission" date="2019-12" db="EMBL/GenBank/DDBJ databases">
        <authorList>
            <person name="Alioto T."/>
            <person name="Alioto T."/>
            <person name="Gomez Garrido J."/>
        </authorList>
    </citation>
    <scope>NUCLEOTIDE SEQUENCE [LARGE SCALE GENOMIC DNA]</scope>
</reference>
<sequence>MCNPFAFILVWKQENPKYAKYRYMDCSEIYDTYEKLFSDTDDSTKYALSPSKLSQHGFDLGTDSDRNGTDDKLPINVEAIDSSGSPNEGRGNSSMNIFEMRSGDKRKRKQR</sequence>